<organism evidence="2 3">
    <name type="scientific">Mesorhizobium ventifaucium</name>
    <dbReference type="NCBI Taxonomy" id="666020"/>
    <lineage>
        <taxon>Bacteria</taxon>
        <taxon>Pseudomonadati</taxon>
        <taxon>Pseudomonadota</taxon>
        <taxon>Alphaproteobacteria</taxon>
        <taxon>Hyphomicrobiales</taxon>
        <taxon>Phyllobacteriaceae</taxon>
        <taxon>Mesorhizobium</taxon>
    </lineage>
</organism>
<name>A0ABM9DZ88_9HYPH</name>
<proteinExistence type="predicted"/>
<evidence type="ECO:0000313" key="2">
    <source>
        <dbReference type="EMBL" id="CAH2402110.1"/>
    </source>
</evidence>
<evidence type="ECO:0000256" key="1">
    <source>
        <dbReference type="SAM" id="Coils"/>
    </source>
</evidence>
<reference evidence="2" key="1">
    <citation type="submission" date="2022-03" db="EMBL/GenBank/DDBJ databases">
        <authorList>
            <person name="Brunel B."/>
        </authorList>
    </citation>
    <scope>NUCLEOTIDE SEQUENCE</scope>
    <source>
        <strain evidence="2">STM4922sample</strain>
    </source>
</reference>
<feature type="coiled-coil region" evidence="1">
    <location>
        <begin position="13"/>
        <end position="40"/>
    </location>
</feature>
<evidence type="ECO:0000313" key="3">
    <source>
        <dbReference type="Proteomes" id="UP001152604"/>
    </source>
</evidence>
<dbReference type="EMBL" id="CAKXZS010000023">
    <property type="protein sequence ID" value="CAH2402110.1"/>
    <property type="molecule type" value="Genomic_DNA"/>
</dbReference>
<dbReference type="Proteomes" id="UP001152604">
    <property type="component" value="Unassembled WGS sequence"/>
</dbReference>
<protein>
    <recommendedName>
        <fullName evidence="4">DUF4164 family protein</fullName>
    </recommendedName>
</protein>
<sequence>MDTMEPQGHGIAADILTSEVANARQRIHRTELALQRTEEMLAENLALRSRIRTAVEAADRLVKIDPPSFEGRRAG</sequence>
<keyword evidence="3" id="KW-1185">Reference proteome</keyword>
<comment type="caution">
    <text evidence="2">The sequence shown here is derived from an EMBL/GenBank/DDBJ whole genome shotgun (WGS) entry which is preliminary data.</text>
</comment>
<keyword evidence="1" id="KW-0175">Coiled coil</keyword>
<gene>
    <name evidence="2" type="ORF">MES4922_30484</name>
</gene>
<evidence type="ECO:0008006" key="4">
    <source>
        <dbReference type="Google" id="ProtNLM"/>
    </source>
</evidence>
<accession>A0ABM9DZ88</accession>